<dbReference type="InterPro" id="IPR017452">
    <property type="entry name" value="GPCR_Rhodpsn_7TM"/>
</dbReference>
<keyword evidence="2" id="KW-1003">Cell membrane</keyword>
<keyword evidence="4 10" id="KW-1133">Transmembrane helix</keyword>
<organism evidence="12 13">
    <name type="scientific">Ditylenchus destructor</name>
    <dbReference type="NCBI Taxonomy" id="166010"/>
    <lineage>
        <taxon>Eukaryota</taxon>
        <taxon>Metazoa</taxon>
        <taxon>Ecdysozoa</taxon>
        <taxon>Nematoda</taxon>
        <taxon>Chromadorea</taxon>
        <taxon>Rhabditida</taxon>
        <taxon>Tylenchina</taxon>
        <taxon>Tylenchomorpha</taxon>
        <taxon>Sphaerularioidea</taxon>
        <taxon>Anguinidae</taxon>
        <taxon>Anguininae</taxon>
        <taxon>Ditylenchus</taxon>
    </lineage>
</organism>
<keyword evidence="13" id="KW-1185">Reference proteome</keyword>
<dbReference type="SUPFAM" id="SSF81321">
    <property type="entry name" value="Family A G protein-coupled receptor-like"/>
    <property type="match status" value="1"/>
</dbReference>
<evidence type="ECO:0000256" key="9">
    <source>
        <dbReference type="RuleBase" id="RU000688"/>
    </source>
</evidence>
<comment type="caution">
    <text evidence="12">The sequence shown here is derived from an EMBL/GenBank/DDBJ whole genome shotgun (WGS) entry which is preliminary data.</text>
</comment>
<evidence type="ECO:0000256" key="2">
    <source>
        <dbReference type="ARBA" id="ARBA00022475"/>
    </source>
</evidence>
<evidence type="ECO:0000256" key="3">
    <source>
        <dbReference type="ARBA" id="ARBA00022692"/>
    </source>
</evidence>
<evidence type="ECO:0000256" key="8">
    <source>
        <dbReference type="ARBA" id="ARBA00023224"/>
    </source>
</evidence>
<dbReference type="GO" id="GO:0005886">
    <property type="term" value="C:plasma membrane"/>
    <property type="evidence" value="ECO:0007669"/>
    <property type="project" value="UniProtKB-SubCell"/>
</dbReference>
<dbReference type="GO" id="GO:0004930">
    <property type="term" value="F:G protein-coupled receptor activity"/>
    <property type="evidence" value="ECO:0007669"/>
    <property type="project" value="UniProtKB-KW"/>
</dbReference>
<keyword evidence="5 9" id="KW-0297">G-protein coupled receptor</keyword>
<dbReference type="InterPro" id="IPR000276">
    <property type="entry name" value="GPCR_Rhodpsn"/>
</dbReference>
<feature type="transmembrane region" description="Helical" evidence="10">
    <location>
        <begin position="32"/>
        <end position="54"/>
    </location>
</feature>
<feature type="transmembrane region" description="Helical" evidence="10">
    <location>
        <begin position="66"/>
        <end position="85"/>
    </location>
</feature>
<reference evidence="12" key="1">
    <citation type="submission" date="2022-01" db="EMBL/GenBank/DDBJ databases">
        <title>Genome Sequence Resource for Two Populations of Ditylenchus destructor, the Migratory Endoparasitic Phytonematode.</title>
        <authorList>
            <person name="Zhang H."/>
            <person name="Lin R."/>
            <person name="Xie B."/>
        </authorList>
    </citation>
    <scope>NUCLEOTIDE SEQUENCE</scope>
    <source>
        <strain evidence="12">BazhouSP</strain>
    </source>
</reference>
<feature type="transmembrane region" description="Helical" evidence="10">
    <location>
        <begin position="193"/>
        <end position="215"/>
    </location>
</feature>
<protein>
    <submittedName>
        <fullName evidence="12">7 transmembrane receptor (Rhodopsin family) domain-containing protein</fullName>
    </submittedName>
</protein>
<dbReference type="AlphaFoldDB" id="A0AAD4MVB6"/>
<evidence type="ECO:0000313" key="12">
    <source>
        <dbReference type="EMBL" id="KAI1704864.1"/>
    </source>
</evidence>
<proteinExistence type="inferred from homology"/>
<comment type="subcellular location">
    <subcellularLocation>
        <location evidence="1">Cell membrane</location>
        <topology evidence="1">Multi-pass membrane protein</topology>
    </subcellularLocation>
</comment>
<dbReference type="SMART" id="SM01381">
    <property type="entry name" value="7TM_GPCR_Srsx"/>
    <property type="match status" value="1"/>
</dbReference>
<evidence type="ECO:0000256" key="10">
    <source>
        <dbReference type="SAM" id="Phobius"/>
    </source>
</evidence>
<dbReference type="Proteomes" id="UP001201812">
    <property type="component" value="Unassembled WGS sequence"/>
</dbReference>
<feature type="transmembrane region" description="Helical" evidence="10">
    <location>
        <begin position="146"/>
        <end position="167"/>
    </location>
</feature>
<name>A0AAD4MVB6_9BILA</name>
<evidence type="ECO:0000313" key="13">
    <source>
        <dbReference type="Proteomes" id="UP001201812"/>
    </source>
</evidence>
<evidence type="ECO:0000256" key="6">
    <source>
        <dbReference type="ARBA" id="ARBA00023136"/>
    </source>
</evidence>
<keyword evidence="8 9" id="KW-0807">Transducer</keyword>
<dbReference type="PROSITE" id="PS50262">
    <property type="entry name" value="G_PROTEIN_RECEP_F1_2"/>
    <property type="match status" value="1"/>
</dbReference>
<dbReference type="EMBL" id="JAKKPZ010000062">
    <property type="protein sequence ID" value="KAI1704864.1"/>
    <property type="molecule type" value="Genomic_DNA"/>
</dbReference>
<dbReference type="PROSITE" id="PS00237">
    <property type="entry name" value="G_PROTEIN_RECEP_F1_1"/>
    <property type="match status" value="1"/>
</dbReference>
<dbReference type="PANTHER" id="PTHR24248">
    <property type="entry name" value="ADRENERGIC RECEPTOR-RELATED G-PROTEIN COUPLED RECEPTOR"/>
    <property type="match status" value="1"/>
</dbReference>
<evidence type="ECO:0000256" key="1">
    <source>
        <dbReference type="ARBA" id="ARBA00004651"/>
    </source>
</evidence>
<feature type="domain" description="G-protein coupled receptors family 1 profile" evidence="11">
    <location>
        <begin position="46"/>
        <end position="581"/>
    </location>
</feature>
<dbReference type="Gene3D" id="1.20.1070.10">
    <property type="entry name" value="Rhodopsin 7-helix transmembrane proteins"/>
    <property type="match status" value="2"/>
</dbReference>
<evidence type="ECO:0000256" key="5">
    <source>
        <dbReference type="ARBA" id="ARBA00023040"/>
    </source>
</evidence>
<comment type="similarity">
    <text evidence="9">Belongs to the G-protein coupled receptor 1 family.</text>
</comment>
<feature type="transmembrane region" description="Helical" evidence="10">
    <location>
        <begin position="522"/>
        <end position="546"/>
    </location>
</feature>
<sequence>MTGPTYGSDIPATVMDSVIATAFENDSSGLGVGLGLAGVNLLVVCGNVFVLYILISQKSLHTSTNFIVLSLTLSDFLLGIVILPFSILQEYSSSWMFGSTWCKLWLALDVFFSTASIYNLLAISFDRYMAVRQPIKYRYISSAKMTKVTIATVWIIAGILAVVPLVYDHFGLVYTNSIETKGPECTPATSNNWYILFSAFVSFIAPMFLMVWLNFSIFHTVSDSTKLTMLPHSSSTKSHLYTSFDDVNSHGLMRKHQGGGASFNAGIQLKHPAYGILSQSQRSLNHLKKISMVQRDCHSVERGFSRQTSVCSSRKPTMDSVTVTASASTLIAGNPICKSSRVNSLDRADTFSYSIESPQSTEYMYHGMFLNRNPSSLSEAKAKWLARIKAISMEKRQHLVDVESRQSFHSTGSSVQSAPNCGETLQQAGRKTSHQVNPTTCSSPFSPSIIVTSSNNEEEQKVVCNGHVPLAQSNSILDKTVNNVRKNTITSYIRKQSERLPLYPVFPHSFQRSISMRTELKVARTIGIVVAAFCICWLPFCIIYVLQAWQTCPIGTCIPPAFFTTGYWLGYANSAINPLIYAAFSREFRLAFKKVLMERGSSFRSY</sequence>
<feature type="transmembrane region" description="Helical" evidence="10">
    <location>
        <begin position="566"/>
        <end position="584"/>
    </location>
</feature>
<feature type="transmembrane region" description="Helical" evidence="10">
    <location>
        <begin position="105"/>
        <end position="125"/>
    </location>
</feature>
<keyword evidence="3 9" id="KW-0812">Transmembrane</keyword>
<dbReference type="Pfam" id="PF00001">
    <property type="entry name" value="7tm_1"/>
    <property type="match status" value="1"/>
</dbReference>
<evidence type="ECO:0000256" key="7">
    <source>
        <dbReference type="ARBA" id="ARBA00023170"/>
    </source>
</evidence>
<keyword evidence="7 9" id="KW-0675">Receptor</keyword>
<gene>
    <name evidence="12" type="ORF">DdX_13945</name>
</gene>
<evidence type="ECO:0000256" key="4">
    <source>
        <dbReference type="ARBA" id="ARBA00022989"/>
    </source>
</evidence>
<keyword evidence="6 10" id="KW-0472">Membrane</keyword>
<evidence type="ECO:0000259" key="11">
    <source>
        <dbReference type="PROSITE" id="PS50262"/>
    </source>
</evidence>
<accession>A0AAD4MVB6</accession>
<dbReference type="PRINTS" id="PR00237">
    <property type="entry name" value="GPCRRHODOPSN"/>
</dbReference>